<keyword evidence="3" id="KW-1185">Reference proteome</keyword>
<dbReference type="OrthoDB" id="10593639at2759"/>
<organism evidence="2 3">
    <name type="scientific">Arabis alpina</name>
    <name type="common">Alpine rock-cress</name>
    <dbReference type="NCBI Taxonomy" id="50452"/>
    <lineage>
        <taxon>Eukaryota</taxon>
        <taxon>Viridiplantae</taxon>
        <taxon>Streptophyta</taxon>
        <taxon>Embryophyta</taxon>
        <taxon>Tracheophyta</taxon>
        <taxon>Spermatophyta</taxon>
        <taxon>Magnoliopsida</taxon>
        <taxon>eudicotyledons</taxon>
        <taxon>Gunneridae</taxon>
        <taxon>Pentapetalae</taxon>
        <taxon>rosids</taxon>
        <taxon>malvids</taxon>
        <taxon>Brassicales</taxon>
        <taxon>Brassicaceae</taxon>
        <taxon>Arabideae</taxon>
        <taxon>Arabis</taxon>
    </lineage>
</organism>
<sequence length="132" mass="14573">MVNEDTSDTAGDDNTQDAAAHLEANTAQMKQNEERLALLESENASLKTQNASLLAASQNAEDEAQNIEMDARNRFHRRVEPMRPLDDTTNEVNARTLVLPGARGPTGRQSGRPDHVRSTHGFQTSQRDGRYA</sequence>
<dbReference type="Gramene" id="KFK40648">
    <property type="protein sequence ID" value="KFK40648"/>
    <property type="gene ID" value="AALP_AA2G023700"/>
</dbReference>
<evidence type="ECO:0000256" key="1">
    <source>
        <dbReference type="SAM" id="MobiDB-lite"/>
    </source>
</evidence>
<feature type="compositionally biased region" description="Basic and acidic residues" evidence="1">
    <location>
        <begin position="70"/>
        <end position="86"/>
    </location>
</feature>
<gene>
    <name evidence="2" type="ordered locus">AALP_Aa2g023700</name>
</gene>
<name>A0A087HEU6_ARAAL</name>
<evidence type="ECO:0000313" key="3">
    <source>
        <dbReference type="Proteomes" id="UP000029120"/>
    </source>
</evidence>
<feature type="region of interest" description="Disordered" evidence="1">
    <location>
        <begin position="1"/>
        <end position="32"/>
    </location>
</feature>
<feature type="region of interest" description="Disordered" evidence="1">
    <location>
        <begin position="70"/>
        <end position="132"/>
    </location>
</feature>
<accession>A0A087HEU6</accession>
<dbReference type="AlphaFoldDB" id="A0A087HEU6"/>
<dbReference type="EMBL" id="CM002870">
    <property type="protein sequence ID" value="KFK40648.1"/>
    <property type="molecule type" value="Genomic_DNA"/>
</dbReference>
<dbReference type="Proteomes" id="UP000029120">
    <property type="component" value="Chromosome 2"/>
</dbReference>
<reference evidence="3" key="1">
    <citation type="journal article" date="2015" name="Nat. Plants">
        <title>Genome expansion of Arabis alpina linked with retrotransposition and reduced symmetric DNA methylation.</title>
        <authorList>
            <person name="Willing E.M."/>
            <person name="Rawat V."/>
            <person name="Mandakova T."/>
            <person name="Maumus F."/>
            <person name="James G.V."/>
            <person name="Nordstroem K.J."/>
            <person name="Becker C."/>
            <person name="Warthmann N."/>
            <person name="Chica C."/>
            <person name="Szarzynska B."/>
            <person name="Zytnicki M."/>
            <person name="Albani M.C."/>
            <person name="Kiefer C."/>
            <person name="Bergonzi S."/>
            <person name="Castaings L."/>
            <person name="Mateos J.L."/>
            <person name="Berns M.C."/>
            <person name="Bujdoso N."/>
            <person name="Piofczyk T."/>
            <person name="de Lorenzo L."/>
            <person name="Barrero-Sicilia C."/>
            <person name="Mateos I."/>
            <person name="Piednoel M."/>
            <person name="Hagmann J."/>
            <person name="Chen-Min-Tao R."/>
            <person name="Iglesias-Fernandez R."/>
            <person name="Schuster S.C."/>
            <person name="Alonso-Blanco C."/>
            <person name="Roudier F."/>
            <person name="Carbonero P."/>
            <person name="Paz-Ares J."/>
            <person name="Davis S.J."/>
            <person name="Pecinka A."/>
            <person name="Quesneville H."/>
            <person name="Colot V."/>
            <person name="Lysak M.A."/>
            <person name="Weigel D."/>
            <person name="Coupland G."/>
            <person name="Schneeberger K."/>
        </authorList>
    </citation>
    <scope>NUCLEOTIDE SEQUENCE [LARGE SCALE GENOMIC DNA]</scope>
    <source>
        <strain evidence="3">cv. Pajares</strain>
    </source>
</reference>
<proteinExistence type="predicted"/>
<feature type="compositionally biased region" description="Acidic residues" evidence="1">
    <location>
        <begin position="1"/>
        <end position="15"/>
    </location>
</feature>
<evidence type="ECO:0000313" key="2">
    <source>
        <dbReference type="EMBL" id="KFK40648.1"/>
    </source>
</evidence>
<protein>
    <submittedName>
        <fullName evidence="2">Uncharacterized protein</fullName>
    </submittedName>
</protein>